<comment type="caution">
    <text evidence="4">The sequence shown here is derived from an EMBL/GenBank/DDBJ whole genome shotgun (WGS) entry which is preliminary data.</text>
</comment>
<reference evidence="4 6" key="1">
    <citation type="submission" date="2020-08" db="EMBL/GenBank/DDBJ databases">
        <authorList>
            <person name="Koutsovoulos G."/>
            <person name="Danchin GJ E."/>
        </authorList>
    </citation>
    <scope>NUCLEOTIDE SEQUENCE [LARGE SCALE GENOMIC DNA]</scope>
</reference>
<gene>
    <name evidence="1" type="ORF">MENT_LOCUS45658</name>
    <name evidence="2" type="ORF">MENT_LOCUS53284</name>
    <name evidence="3" type="ORF">MENT_LOCUS53285</name>
    <name evidence="4" type="ORF">MENT_LOCUS53447</name>
    <name evidence="5" type="ORF">MENT_LOCUS53448</name>
</gene>
<evidence type="ECO:0000313" key="3">
    <source>
        <dbReference type="EMBL" id="CAD2199855.1"/>
    </source>
</evidence>
<name>A0A6V7XL52_MELEN</name>
<evidence type="ECO:0000313" key="4">
    <source>
        <dbReference type="EMBL" id="CAD2200009.1"/>
    </source>
</evidence>
<evidence type="ECO:0000313" key="5">
    <source>
        <dbReference type="EMBL" id="CAD2200010.1"/>
    </source>
</evidence>
<evidence type="ECO:0000313" key="6">
    <source>
        <dbReference type="Proteomes" id="UP000580250"/>
    </source>
</evidence>
<dbReference type="AlphaFoldDB" id="A0A6V7XL52"/>
<accession>A0A6V7XL52</accession>
<sequence>MISTVASLSRMTAYVAQDRSVHVADRASLISQAYDLLVNALELTVDVARGVVRVLQLPMLTTTEVITSVSEASRQATRSCTEAAEAVANASTILATSSSTGTNQTLSEALAHNSASMINTAVAVASSGVSQP</sequence>
<proteinExistence type="predicted"/>
<evidence type="ECO:0000313" key="2">
    <source>
        <dbReference type="EMBL" id="CAD2199854.1"/>
    </source>
</evidence>
<dbReference type="EMBL" id="CAJEWN010000973">
    <property type="protein sequence ID" value="CAD2192743.1"/>
    <property type="molecule type" value="Genomic_DNA"/>
</dbReference>
<dbReference type="EMBL" id="CAJEWN010001782">
    <property type="protein sequence ID" value="CAD2200009.1"/>
    <property type="molecule type" value="Genomic_DNA"/>
</dbReference>
<dbReference type="EMBL" id="CAJEWN010001782">
    <property type="protein sequence ID" value="CAD2200010.1"/>
    <property type="molecule type" value="Genomic_DNA"/>
</dbReference>
<dbReference type="EMBL" id="CAJEWN010001759">
    <property type="protein sequence ID" value="CAD2199855.1"/>
    <property type="molecule type" value="Genomic_DNA"/>
</dbReference>
<dbReference type="EMBL" id="CAJEWN010001759">
    <property type="protein sequence ID" value="CAD2199854.1"/>
    <property type="molecule type" value="Genomic_DNA"/>
</dbReference>
<organism evidence="4 6">
    <name type="scientific">Meloidogyne enterolobii</name>
    <name type="common">Root-knot nematode worm</name>
    <name type="synonym">Meloidogyne mayaguensis</name>
    <dbReference type="NCBI Taxonomy" id="390850"/>
    <lineage>
        <taxon>Eukaryota</taxon>
        <taxon>Metazoa</taxon>
        <taxon>Ecdysozoa</taxon>
        <taxon>Nematoda</taxon>
        <taxon>Chromadorea</taxon>
        <taxon>Rhabditida</taxon>
        <taxon>Tylenchina</taxon>
        <taxon>Tylenchomorpha</taxon>
        <taxon>Tylenchoidea</taxon>
        <taxon>Meloidogynidae</taxon>
        <taxon>Meloidogyninae</taxon>
        <taxon>Meloidogyne</taxon>
    </lineage>
</organism>
<dbReference type="Proteomes" id="UP000580250">
    <property type="component" value="Unassembled WGS sequence"/>
</dbReference>
<evidence type="ECO:0000313" key="1">
    <source>
        <dbReference type="EMBL" id="CAD2192743.1"/>
    </source>
</evidence>
<protein>
    <submittedName>
        <fullName evidence="4">Uncharacterized protein</fullName>
    </submittedName>
</protein>